<dbReference type="STRING" id="95161.SAMN05660874_03889"/>
<proteinExistence type="predicted"/>
<dbReference type="RefSeq" id="WP_093419937.1">
    <property type="nucleotide sequence ID" value="NZ_FOZX01000006.1"/>
</dbReference>
<dbReference type="Proteomes" id="UP000198852">
    <property type="component" value="Unassembled WGS sequence"/>
</dbReference>
<organism evidence="1 2">
    <name type="scientific">Saccharopolyspora flava</name>
    <dbReference type="NCBI Taxonomy" id="95161"/>
    <lineage>
        <taxon>Bacteria</taxon>
        <taxon>Bacillati</taxon>
        <taxon>Actinomycetota</taxon>
        <taxon>Actinomycetes</taxon>
        <taxon>Pseudonocardiales</taxon>
        <taxon>Pseudonocardiaceae</taxon>
        <taxon>Saccharopolyspora</taxon>
    </lineage>
</organism>
<keyword evidence="2" id="KW-1185">Reference proteome</keyword>
<gene>
    <name evidence="1" type="ORF">SAMN05660874_03889</name>
</gene>
<dbReference type="EMBL" id="FOZX01000006">
    <property type="protein sequence ID" value="SFS87054.1"/>
    <property type="molecule type" value="Genomic_DNA"/>
</dbReference>
<name>A0A1I6TCW5_9PSEU</name>
<reference evidence="2" key="1">
    <citation type="submission" date="2016-10" db="EMBL/GenBank/DDBJ databases">
        <authorList>
            <person name="Varghese N."/>
            <person name="Submissions S."/>
        </authorList>
    </citation>
    <scope>NUCLEOTIDE SEQUENCE [LARGE SCALE GENOMIC DNA]</scope>
    <source>
        <strain evidence="2">DSM 44771</strain>
    </source>
</reference>
<protein>
    <submittedName>
        <fullName evidence="1">Uncharacterized protein</fullName>
    </submittedName>
</protein>
<sequence length="88" mass="9818">MNNNGFAEDRQDVFWIVGTGQTLRHATTMRPGAVYSGQVIPALCAHEVKIPQPTPLGREPQTKNIAEKCLECERLATNGNYAEITWDF</sequence>
<evidence type="ECO:0000313" key="2">
    <source>
        <dbReference type="Proteomes" id="UP000198852"/>
    </source>
</evidence>
<evidence type="ECO:0000313" key="1">
    <source>
        <dbReference type="EMBL" id="SFS87054.1"/>
    </source>
</evidence>
<dbReference type="AlphaFoldDB" id="A0A1I6TCW5"/>
<dbReference type="OrthoDB" id="3691612at2"/>
<accession>A0A1I6TCW5</accession>